<keyword evidence="4 9" id="KW-0349">Heme</keyword>
<dbReference type="InterPro" id="IPR036396">
    <property type="entry name" value="Cyt_P450_sf"/>
</dbReference>
<dbReference type="InterPro" id="IPR001128">
    <property type="entry name" value="Cyt_P450"/>
</dbReference>
<dbReference type="GO" id="GO:0020037">
    <property type="term" value="F:heme binding"/>
    <property type="evidence" value="ECO:0007669"/>
    <property type="project" value="InterPro"/>
</dbReference>
<dbReference type="Gene3D" id="1.10.630.10">
    <property type="entry name" value="Cytochrome P450"/>
    <property type="match status" value="1"/>
</dbReference>
<dbReference type="GO" id="GO:0016705">
    <property type="term" value="F:oxidoreductase activity, acting on paired donors, with incorporation or reduction of molecular oxygen"/>
    <property type="evidence" value="ECO:0007669"/>
    <property type="project" value="InterPro"/>
</dbReference>
<evidence type="ECO:0000256" key="8">
    <source>
        <dbReference type="ARBA" id="ARBA00023033"/>
    </source>
</evidence>
<dbReference type="InterPro" id="IPR050364">
    <property type="entry name" value="Cytochrome_P450_fung"/>
</dbReference>
<protein>
    <submittedName>
        <fullName evidence="11">Cytochrome P450</fullName>
    </submittedName>
</protein>
<dbReference type="InterPro" id="IPR002401">
    <property type="entry name" value="Cyt_P450_E_grp-I"/>
</dbReference>
<proteinExistence type="inferred from homology"/>
<comment type="similarity">
    <text evidence="3 10">Belongs to the cytochrome P450 family.</text>
</comment>
<name>A0A9P6CZP9_9AGAR</name>
<dbReference type="PANTHER" id="PTHR46300">
    <property type="entry name" value="P450, PUTATIVE (EUROFUNG)-RELATED-RELATED"/>
    <property type="match status" value="1"/>
</dbReference>
<reference evidence="11" key="1">
    <citation type="submission" date="2020-11" db="EMBL/GenBank/DDBJ databases">
        <authorList>
            <consortium name="DOE Joint Genome Institute"/>
            <person name="Ahrendt S."/>
            <person name="Riley R."/>
            <person name="Andreopoulos W."/>
            <person name="Labutti K."/>
            <person name="Pangilinan J."/>
            <person name="Ruiz-Duenas F.J."/>
            <person name="Barrasa J.M."/>
            <person name="Sanchez-Garcia M."/>
            <person name="Camarero S."/>
            <person name="Miyauchi S."/>
            <person name="Serrano A."/>
            <person name="Linde D."/>
            <person name="Babiker R."/>
            <person name="Drula E."/>
            <person name="Ayuso-Fernandez I."/>
            <person name="Pacheco R."/>
            <person name="Padilla G."/>
            <person name="Ferreira P."/>
            <person name="Barriuso J."/>
            <person name="Kellner H."/>
            <person name="Castanera R."/>
            <person name="Alfaro M."/>
            <person name="Ramirez L."/>
            <person name="Pisabarro A.G."/>
            <person name="Kuo A."/>
            <person name="Tritt A."/>
            <person name="Lipzen A."/>
            <person name="He G."/>
            <person name="Yan M."/>
            <person name="Ng V."/>
            <person name="Cullen D."/>
            <person name="Martin F."/>
            <person name="Rosso M.-N."/>
            <person name="Henrissat B."/>
            <person name="Hibbett D."/>
            <person name="Martinez A.T."/>
            <person name="Grigoriev I.V."/>
        </authorList>
    </citation>
    <scope>NUCLEOTIDE SEQUENCE</scope>
    <source>
        <strain evidence="11">CIRM-BRFM 674</strain>
    </source>
</reference>
<dbReference type="GO" id="GO:0005506">
    <property type="term" value="F:iron ion binding"/>
    <property type="evidence" value="ECO:0007669"/>
    <property type="project" value="InterPro"/>
</dbReference>
<keyword evidence="12" id="KW-1185">Reference proteome</keyword>
<keyword evidence="5 9" id="KW-0479">Metal-binding</keyword>
<dbReference type="OrthoDB" id="2789670at2759"/>
<dbReference type="PROSITE" id="PS00086">
    <property type="entry name" value="CYTOCHROME_P450"/>
    <property type="match status" value="1"/>
</dbReference>
<evidence type="ECO:0000256" key="5">
    <source>
        <dbReference type="ARBA" id="ARBA00022723"/>
    </source>
</evidence>
<keyword evidence="8 10" id="KW-0503">Monooxygenase</keyword>
<dbReference type="PRINTS" id="PR00463">
    <property type="entry name" value="EP450I"/>
</dbReference>
<evidence type="ECO:0000313" key="11">
    <source>
        <dbReference type="EMBL" id="KAF9478585.1"/>
    </source>
</evidence>
<dbReference type="InterPro" id="IPR017972">
    <property type="entry name" value="Cyt_P450_CS"/>
</dbReference>
<dbReference type="EMBL" id="MU155231">
    <property type="protein sequence ID" value="KAF9478585.1"/>
    <property type="molecule type" value="Genomic_DNA"/>
</dbReference>
<evidence type="ECO:0000256" key="9">
    <source>
        <dbReference type="PIRSR" id="PIRSR602401-1"/>
    </source>
</evidence>
<comment type="cofactor">
    <cofactor evidence="1 9">
        <name>heme</name>
        <dbReference type="ChEBI" id="CHEBI:30413"/>
    </cofactor>
</comment>
<dbReference type="GO" id="GO:0004497">
    <property type="term" value="F:monooxygenase activity"/>
    <property type="evidence" value="ECO:0007669"/>
    <property type="project" value="UniProtKB-KW"/>
</dbReference>
<accession>A0A9P6CZP9</accession>
<feature type="binding site" description="axial binding residue" evidence="9">
    <location>
        <position position="446"/>
    </location>
    <ligand>
        <name>heme</name>
        <dbReference type="ChEBI" id="CHEBI:30413"/>
    </ligand>
    <ligandPart>
        <name>Fe</name>
        <dbReference type="ChEBI" id="CHEBI:18248"/>
    </ligandPart>
</feature>
<keyword evidence="6 10" id="KW-0560">Oxidoreductase</keyword>
<evidence type="ECO:0000256" key="1">
    <source>
        <dbReference type="ARBA" id="ARBA00001971"/>
    </source>
</evidence>
<evidence type="ECO:0000313" key="12">
    <source>
        <dbReference type="Proteomes" id="UP000807469"/>
    </source>
</evidence>
<comment type="caution">
    <text evidence="11">The sequence shown here is derived from an EMBL/GenBank/DDBJ whole genome shotgun (WGS) entry which is preliminary data.</text>
</comment>
<keyword evidence="7 9" id="KW-0408">Iron</keyword>
<sequence length="535" mass="60333">MGFLLSWLLTTDVAMSAALPLFLFITYRTLVSSRAKFPPGPRPFPIIGNVLQIPTESLEETFTEWKAQYGDIVYIKIFKQPMVIINDLQAARDLLDKRSSIYSDRPRFVLLSELMGWSSASTHMRYGPRFRKHRRFINQAFNQRAISAFRPLQEKEILVLLEGMQNNPNAFVDHIRRFAAATILKITYGHDIVSVDDLFVQLAERAGTLTVEAGSPAANMVDFFPIMRHIPTWAPFSTFKIKALETRKAVEAMMHIPFEQVVAEMKSGTAVPSYTSMLLDSHRDSSGSISPEDEEDIRGSAGTLFAGKQIKCSLLPPTISAMHTFLQSMLLYPHEFKKVQDEIDIVVGRNRLPNIDDRPSLPYLECVLKEVVRMNPMVPLGMPHRLMEDDFYRDFYIPEGTNVLANIYAILRDCPNSDSFCPERYLQDDGLPDPLGVIFGFGRRICPGRHLAETSYWAIAANIVAAFDISKALDERGNDMNSSYGFTTGFVRHPKPFKCTIKPRSSNLTNLISQARAELASQGPYTDIGILNVDC</sequence>
<dbReference type="SUPFAM" id="SSF48264">
    <property type="entry name" value="Cytochrome P450"/>
    <property type="match status" value="1"/>
</dbReference>
<evidence type="ECO:0000256" key="3">
    <source>
        <dbReference type="ARBA" id="ARBA00010617"/>
    </source>
</evidence>
<evidence type="ECO:0000256" key="10">
    <source>
        <dbReference type="RuleBase" id="RU000461"/>
    </source>
</evidence>
<dbReference type="PRINTS" id="PR00385">
    <property type="entry name" value="P450"/>
</dbReference>
<dbReference type="Pfam" id="PF00067">
    <property type="entry name" value="p450"/>
    <property type="match status" value="1"/>
</dbReference>
<dbReference type="Proteomes" id="UP000807469">
    <property type="component" value="Unassembled WGS sequence"/>
</dbReference>
<dbReference type="AlphaFoldDB" id="A0A9P6CZP9"/>
<evidence type="ECO:0000256" key="4">
    <source>
        <dbReference type="ARBA" id="ARBA00022617"/>
    </source>
</evidence>
<evidence type="ECO:0000256" key="7">
    <source>
        <dbReference type="ARBA" id="ARBA00023004"/>
    </source>
</evidence>
<dbReference type="CDD" id="cd11065">
    <property type="entry name" value="CYP64-like"/>
    <property type="match status" value="1"/>
</dbReference>
<gene>
    <name evidence="11" type="ORF">BDN70DRAFT_942540</name>
</gene>
<evidence type="ECO:0000256" key="6">
    <source>
        <dbReference type="ARBA" id="ARBA00023002"/>
    </source>
</evidence>
<evidence type="ECO:0000256" key="2">
    <source>
        <dbReference type="ARBA" id="ARBA00005179"/>
    </source>
</evidence>
<organism evidence="11 12">
    <name type="scientific">Pholiota conissans</name>
    <dbReference type="NCBI Taxonomy" id="109636"/>
    <lineage>
        <taxon>Eukaryota</taxon>
        <taxon>Fungi</taxon>
        <taxon>Dikarya</taxon>
        <taxon>Basidiomycota</taxon>
        <taxon>Agaricomycotina</taxon>
        <taxon>Agaricomycetes</taxon>
        <taxon>Agaricomycetidae</taxon>
        <taxon>Agaricales</taxon>
        <taxon>Agaricineae</taxon>
        <taxon>Strophariaceae</taxon>
        <taxon>Pholiota</taxon>
    </lineage>
</organism>
<comment type="pathway">
    <text evidence="2">Secondary metabolite biosynthesis.</text>
</comment>
<dbReference type="PANTHER" id="PTHR46300:SF7">
    <property type="entry name" value="P450, PUTATIVE (EUROFUNG)-RELATED"/>
    <property type="match status" value="1"/>
</dbReference>